<dbReference type="Proteomes" id="UP000266841">
    <property type="component" value="Unassembled WGS sequence"/>
</dbReference>
<feature type="region of interest" description="Disordered" evidence="1">
    <location>
        <begin position="105"/>
        <end position="138"/>
    </location>
</feature>
<reference evidence="2 3" key="1">
    <citation type="journal article" date="2012" name="Genome Biol.">
        <title>Genome and low-iron response of an oceanic diatom adapted to chronic iron limitation.</title>
        <authorList>
            <person name="Lommer M."/>
            <person name="Specht M."/>
            <person name="Roy A.S."/>
            <person name="Kraemer L."/>
            <person name="Andreson R."/>
            <person name="Gutowska M.A."/>
            <person name="Wolf J."/>
            <person name="Bergner S.V."/>
            <person name="Schilhabel M.B."/>
            <person name="Klostermeier U.C."/>
            <person name="Beiko R.G."/>
            <person name="Rosenstiel P."/>
            <person name="Hippler M."/>
            <person name="Laroche J."/>
        </authorList>
    </citation>
    <scope>NUCLEOTIDE SEQUENCE [LARGE SCALE GENOMIC DNA]</scope>
    <source>
        <strain evidence="2 3">CCMP1005</strain>
    </source>
</reference>
<comment type="caution">
    <text evidence="2">The sequence shown here is derived from an EMBL/GenBank/DDBJ whole genome shotgun (WGS) entry which is preliminary data.</text>
</comment>
<feature type="compositionally biased region" description="Basic residues" evidence="1">
    <location>
        <begin position="109"/>
        <end position="122"/>
    </location>
</feature>
<protein>
    <submittedName>
        <fullName evidence="2">Uncharacterized protein</fullName>
    </submittedName>
</protein>
<proteinExistence type="predicted"/>
<evidence type="ECO:0000313" key="3">
    <source>
        <dbReference type="Proteomes" id="UP000266841"/>
    </source>
</evidence>
<dbReference type="AlphaFoldDB" id="K0RM42"/>
<sequence length="195" mass="21634">MSGRRTRSASRSSSRATEHWRRRRSSSVGWWTSWRGQSSSPSSRGPPARNAGRLPPYEEDLLKTRLAQAGGRASQYGDRHPWRPWVPLVASASAVDLGRPCVPESAVQGRHRRHEVASKRHHEPSNENCRSSSRGPPSTLAAAMRRARGMGGVWLPDSLPIYVSSLQQKMGSALDNRKGEATAIAMEKYLDKNLQ</sequence>
<dbReference type="EMBL" id="AGNL01044272">
    <property type="protein sequence ID" value="EJK50006.1"/>
    <property type="molecule type" value="Genomic_DNA"/>
</dbReference>
<feature type="region of interest" description="Disordered" evidence="1">
    <location>
        <begin position="1"/>
        <end position="78"/>
    </location>
</feature>
<evidence type="ECO:0000313" key="2">
    <source>
        <dbReference type="EMBL" id="EJK50006.1"/>
    </source>
</evidence>
<keyword evidence="3" id="KW-1185">Reference proteome</keyword>
<gene>
    <name evidence="2" type="ORF">THAOC_31064</name>
</gene>
<accession>K0RM42</accession>
<organism evidence="2 3">
    <name type="scientific">Thalassiosira oceanica</name>
    <name type="common">Marine diatom</name>
    <dbReference type="NCBI Taxonomy" id="159749"/>
    <lineage>
        <taxon>Eukaryota</taxon>
        <taxon>Sar</taxon>
        <taxon>Stramenopiles</taxon>
        <taxon>Ochrophyta</taxon>
        <taxon>Bacillariophyta</taxon>
        <taxon>Coscinodiscophyceae</taxon>
        <taxon>Thalassiosirophycidae</taxon>
        <taxon>Thalassiosirales</taxon>
        <taxon>Thalassiosiraceae</taxon>
        <taxon>Thalassiosira</taxon>
    </lineage>
</organism>
<feature type="compositionally biased region" description="Polar residues" evidence="1">
    <location>
        <begin position="126"/>
        <end position="136"/>
    </location>
</feature>
<feature type="non-terminal residue" evidence="2">
    <location>
        <position position="195"/>
    </location>
</feature>
<evidence type="ECO:0000256" key="1">
    <source>
        <dbReference type="SAM" id="MobiDB-lite"/>
    </source>
</evidence>
<name>K0RM42_THAOC</name>
<feature type="compositionally biased region" description="Low complexity" evidence="1">
    <location>
        <begin position="26"/>
        <end position="47"/>
    </location>
</feature>